<comment type="caution">
    <text evidence="4">The sequence shown here is derived from an EMBL/GenBank/DDBJ whole genome shotgun (WGS) entry which is preliminary data.</text>
</comment>
<evidence type="ECO:0000256" key="2">
    <source>
        <dbReference type="ARBA" id="ARBA00022801"/>
    </source>
</evidence>
<evidence type="ECO:0000313" key="5">
    <source>
        <dbReference type="Proteomes" id="UP000520814"/>
    </source>
</evidence>
<name>A0A7W9W3V3_ARMRO</name>
<feature type="domain" description="N-sulphoglucosamine sulphohydrolase C-terminal" evidence="3">
    <location>
        <begin position="332"/>
        <end position="482"/>
    </location>
</feature>
<dbReference type="SUPFAM" id="SSF53649">
    <property type="entry name" value="Alkaline phosphatase-like"/>
    <property type="match status" value="1"/>
</dbReference>
<dbReference type="InterPro" id="IPR024607">
    <property type="entry name" value="Sulfatase_CS"/>
</dbReference>
<dbReference type="Gene3D" id="3.40.720.10">
    <property type="entry name" value="Alkaline Phosphatase, subunit A"/>
    <property type="match status" value="2"/>
</dbReference>
<dbReference type="Pfam" id="PF16347">
    <property type="entry name" value="SGSH_C"/>
    <property type="match status" value="1"/>
</dbReference>
<organism evidence="4 5">
    <name type="scientific">Armatimonas rosea</name>
    <dbReference type="NCBI Taxonomy" id="685828"/>
    <lineage>
        <taxon>Bacteria</taxon>
        <taxon>Bacillati</taxon>
        <taxon>Armatimonadota</taxon>
        <taxon>Armatimonadia</taxon>
        <taxon>Armatimonadales</taxon>
        <taxon>Armatimonadaceae</taxon>
        <taxon>Armatimonas</taxon>
    </lineage>
</organism>
<accession>A0A7W9W3V3</accession>
<reference evidence="4 5" key="1">
    <citation type="submission" date="2020-08" db="EMBL/GenBank/DDBJ databases">
        <title>Genomic Encyclopedia of Type Strains, Phase IV (KMG-IV): sequencing the most valuable type-strain genomes for metagenomic binning, comparative biology and taxonomic classification.</title>
        <authorList>
            <person name="Goeker M."/>
        </authorList>
    </citation>
    <scope>NUCLEOTIDE SEQUENCE [LARGE SCALE GENOMIC DNA]</scope>
    <source>
        <strain evidence="4 5">DSM 23562</strain>
    </source>
</reference>
<dbReference type="PROSITE" id="PS00523">
    <property type="entry name" value="SULFATASE_1"/>
    <property type="match status" value="1"/>
</dbReference>
<protein>
    <submittedName>
        <fullName evidence="4">N-acetylglucosamine-6-sulfatase</fullName>
        <ecNumber evidence="4">3.1.6.14</ecNumber>
    </submittedName>
</protein>
<keyword evidence="2 4" id="KW-0378">Hydrolase</keyword>
<dbReference type="CDD" id="cd16031">
    <property type="entry name" value="G6S_like"/>
    <property type="match status" value="1"/>
</dbReference>
<dbReference type="InterPro" id="IPR032506">
    <property type="entry name" value="SGSH_C"/>
</dbReference>
<sequence>MERPNILFIFSDDHALNAISAYGGPLARLAPTPHIDRIAREGAIFNSSFCANSICGPSRACILTGKHSHVNGFVDNDNSKFDGTQWTFPKAFQAAGYQTAIIGKWHLVTDPTGFDYWEILPGQGNYYNPDFLQQGGGRKRYPGHVTALTTKLALDWLDKNRDKSKPFVLMCQHKAPHRNWMIAPEHFTVFKDTVFPEPKSLFDNYANRASTLKTQKMQIDADMTWTSDLKVLPNPLGQENDKVGELNRMTPDQAAAWKAAYAAENKALLAKFPTMSEADKLHWKYQRYLKDYLRCVRGVDESVGELLDYLDKSGLAKNTVVIYSSDQGFYLGEHGWFDKRWMFEESVKMPFLIRWPGVVKPGSKPDALIQNIDYAATFLEMAGIPAPKDLQGESIVPILKTGKTPRSWRKAIYYRYSGEQTHNVAPHDGVRTDRHKLIYFPSTKEWNLFDLKRDPNELRSVHTDPGYAGVLAELKVLYVKLRAEYKAPEW</sequence>
<dbReference type="Proteomes" id="UP000520814">
    <property type="component" value="Unassembled WGS sequence"/>
</dbReference>
<dbReference type="AlphaFoldDB" id="A0A7W9W3V3"/>
<dbReference type="GO" id="GO:0008449">
    <property type="term" value="F:N-acetylglucosamine-6-sulfatase activity"/>
    <property type="evidence" value="ECO:0007669"/>
    <property type="project" value="UniProtKB-EC"/>
</dbReference>
<evidence type="ECO:0000313" key="4">
    <source>
        <dbReference type="EMBL" id="MBB6048769.1"/>
    </source>
</evidence>
<dbReference type="PANTHER" id="PTHR43108:SF6">
    <property type="entry name" value="N-SULPHOGLUCOSAMINE SULPHOHYDROLASE"/>
    <property type="match status" value="1"/>
</dbReference>
<keyword evidence="5" id="KW-1185">Reference proteome</keyword>
<evidence type="ECO:0000259" key="3">
    <source>
        <dbReference type="Pfam" id="PF16347"/>
    </source>
</evidence>
<comment type="similarity">
    <text evidence="1">Belongs to the sulfatase family.</text>
</comment>
<proteinExistence type="inferred from homology"/>
<dbReference type="PROSITE" id="PS00149">
    <property type="entry name" value="SULFATASE_2"/>
    <property type="match status" value="1"/>
</dbReference>
<gene>
    <name evidence="4" type="ORF">HNQ39_000531</name>
</gene>
<evidence type="ECO:0000256" key="1">
    <source>
        <dbReference type="ARBA" id="ARBA00008779"/>
    </source>
</evidence>
<dbReference type="RefSeq" id="WP_184192402.1">
    <property type="nucleotide sequence ID" value="NZ_JACHGW010000001.1"/>
</dbReference>
<dbReference type="EC" id="3.1.6.14" evidence="4"/>
<dbReference type="InterPro" id="IPR017850">
    <property type="entry name" value="Alkaline_phosphatase_core_sf"/>
</dbReference>
<dbReference type="EMBL" id="JACHGW010000001">
    <property type="protein sequence ID" value="MBB6048769.1"/>
    <property type="molecule type" value="Genomic_DNA"/>
</dbReference>
<dbReference type="PANTHER" id="PTHR43108">
    <property type="entry name" value="N-ACETYLGLUCOSAMINE-6-SULFATASE FAMILY MEMBER"/>
    <property type="match status" value="1"/>
</dbReference>